<proteinExistence type="inferred from homology"/>
<dbReference type="Gene3D" id="3.40.830.10">
    <property type="entry name" value="LigB-like"/>
    <property type="match status" value="1"/>
</dbReference>
<dbReference type="NCBIfam" id="NF007914">
    <property type="entry name" value="PRK10628.1"/>
    <property type="match status" value="1"/>
</dbReference>
<evidence type="ECO:0000259" key="6">
    <source>
        <dbReference type="Pfam" id="PF02900"/>
    </source>
</evidence>
<dbReference type="CDD" id="cd07363">
    <property type="entry name" value="45_DOPA_Dioxygenase"/>
    <property type="match status" value="1"/>
</dbReference>
<keyword evidence="7" id="KW-0223">Dioxygenase</keyword>
<dbReference type="InterPro" id="IPR014436">
    <property type="entry name" value="Extradiol_dOase_DODA"/>
</dbReference>
<evidence type="ECO:0000313" key="7">
    <source>
        <dbReference type="EMBL" id="MFD0727429.1"/>
    </source>
</evidence>
<keyword evidence="4" id="KW-0862">Zinc</keyword>
<keyword evidence="5 7" id="KW-0560">Oxidoreductase</keyword>
<organism evidence="7 8">
    <name type="scientific">Lysobacter brunescens</name>
    <dbReference type="NCBI Taxonomy" id="262323"/>
    <lineage>
        <taxon>Bacteria</taxon>
        <taxon>Pseudomonadati</taxon>
        <taxon>Pseudomonadota</taxon>
        <taxon>Gammaproteobacteria</taxon>
        <taxon>Lysobacterales</taxon>
        <taxon>Lysobacteraceae</taxon>
        <taxon>Lysobacter</taxon>
    </lineage>
</organism>
<dbReference type="PIRSF" id="PIRSF006157">
    <property type="entry name" value="Doxgns_DODA"/>
    <property type="match status" value="1"/>
</dbReference>
<evidence type="ECO:0000256" key="2">
    <source>
        <dbReference type="ARBA" id="ARBA00007581"/>
    </source>
</evidence>
<protein>
    <submittedName>
        <fullName evidence="7">4,5-DOPA dioxygenase extradiol</fullName>
        <ecNumber evidence="7">1.13.11.29</ecNumber>
    </submittedName>
</protein>
<feature type="domain" description="Extradiol ring-cleavage dioxygenase class III enzyme subunit B" evidence="6">
    <location>
        <begin position="39"/>
        <end position="172"/>
    </location>
</feature>
<comment type="caution">
    <text evidence="7">The sequence shown here is derived from an EMBL/GenBank/DDBJ whole genome shotgun (WGS) entry which is preliminary data.</text>
</comment>
<dbReference type="Proteomes" id="UP001597110">
    <property type="component" value="Unassembled WGS sequence"/>
</dbReference>
<dbReference type="EC" id="1.13.11.29" evidence="7"/>
<comment type="cofactor">
    <cofactor evidence="1">
        <name>Zn(2+)</name>
        <dbReference type="ChEBI" id="CHEBI:29105"/>
    </cofactor>
</comment>
<reference evidence="8" key="1">
    <citation type="journal article" date="2019" name="Int. J. Syst. Evol. Microbiol.">
        <title>The Global Catalogue of Microorganisms (GCM) 10K type strain sequencing project: providing services to taxonomists for standard genome sequencing and annotation.</title>
        <authorList>
            <consortium name="The Broad Institute Genomics Platform"/>
            <consortium name="The Broad Institute Genome Sequencing Center for Infectious Disease"/>
            <person name="Wu L."/>
            <person name="Ma J."/>
        </authorList>
    </citation>
    <scope>NUCLEOTIDE SEQUENCE [LARGE SCALE GENOMIC DNA]</scope>
    <source>
        <strain evidence="8">CCUG 55585</strain>
    </source>
</reference>
<comment type="similarity">
    <text evidence="2">Belongs to the DODA-type extradiol aromatic ring-opening dioxygenase family.</text>
</comment>
<evidence type="ECO:0000256" key="1">
    <source>
        <dbReference type="ARBA" id="ARBA00001947"/>
    </source>
</evidence>
<name>A0ABW2YLK7_9GAMM</name>
<evidence type="ECO:0000256" key="4">
    <source>
        <dbReference type="ARBA" id="ARBA00022833"/>
    </source>
</evidence>
<accession>A0ABW2YLK7</accession>
<dbReference type="InterPro" id="IPR004183">
    <property type="entry name" value="Xdiol_dOase_suB"/>
</dbReference>
<gene>
    <name evidence="7" type="primary">ygiD</name>
    <name evidence="7" type="ORF">ACFQ0E_17685</name>
</gene>
<dbReference type="EMBL" id="JBHTIF010000005">
    <property type="protein sequence ID" value="MFD0727429.1"/>
    <property type="molecule type" value="Genomic_DNA"/>
</dbReference>
<dbReference type="SUPFAM" id="SSF53213">
    <property type="entry name" value="LigB-like"/>
    <property type="match status" value="1"/>
</dbReference>
<dbReference type="GO" id="GO:0050297">
    <property type="term" value="F:stizolobate synthase activity"/>
    <property type="evidence" value="ECO:0007669"/>
    <property type="project" value="UniProtKB-EC"/>
</dbReference>
<dbReference type="PANTHER" id="PTHR30096">
    <property type="entry name" value="4,5-DOPA DIOXYGENASE EXTRADIOL-LIKE PROTEIN"/>
    <property type="match status" value="1"/>
</dbReference>
<evidence type="ECO:0000256" key="3">
    <source>
        <dbReference type="ARBA" id="ARBA00022723"/>
    </source>
</evidence>
<evidence type="ECO:0000313" key="8">
    <source>
        <dbReference type="Proteomes" id="UP001597110"/>
    </source>
</evidence>
<dbReference type="Pfam" id="PF02900">
    <property type="entry name" value="LigB"/>
    <property type="match status" value="1"/>
</dbReference>
<dbReference type="PANTHER" id="PTHR30096:SF0">
    <property type="entry name" value="4,5-DOPA DIOXYGENASE EXTRADIOL-LIKE PROTEIN"/>
    <property type="match status" value="1"/>
</dbReference>
<keyword evidence="3" id="KW-0479">Metal-binding</keyword>
<sequence length="261" mass="28571">MTQSTTALPVLFLGHGSPMNAIEDNAWSRAWRALGTRLPRPRAILCVSAHWETSGPWLTGAEAPSTIHDFGGFPQALFDVRWPAPGDPALARRVVDLLGDAGARIDPDRGLDHGAWGVLRPMYPETDVPVVQLGIDSRRPGAWHVALARRLAPLRDEGVMVVASGDIVHNLRLFDWRDPVPLPWALRFRDRVNALVRDGDLAALADWPSLGEDARLSIPTPEHYLPLLYALALARNGDAIEFFNDDVIGSLSMTSLLIGHA</sequence>
<dbReference type="RefSeq" id="WP_386826092.1">
    <property type="nucleotide sequence ID" value="NZ_JBHTIF010000005.1"/>
</dbReference>
<keyword evidence="8" id="KW-1185">Reference proteome</keyword>
<evidence type="ECO:0000256" key="5">
    <source>
        <dbReference type="ARBA" id="ARBA00023002"/>
    </source>
</evidence>